<protein>
    <submittedName>
        <fullName evidence="2">Uncharacterized protein</fullName>
    </submittedName>
</protein>
<sequence>MKYQPLLSGLAATLLSMSLYAYSPNDQQGTIYAGLQNLNELADILMLERKQELGTIGKNNLIESLLSPWDESKINELILNSGDIKTAAKDVVSGIFRNPLYDLSGLLSHKEAFLNLIENSSFLSAYVPAARGITLDDTDALFVPSRTLLTKNLNGTANTATDQKSSSTLIPANTPVFILGQLRDRPSMVSAERDSWLLIWRKEFGLKFVRSGHIGRLSEQDIEKYKQLVTRNPEIVRTERVEREFKLDNFDMLMPGTMPLYSPDEGYFLAKRNGRKGELVQIESNTWFIYRATLDHATLRSIDEGKSLTTHIKHPPMKPTVRNYLDDLHNVMFHYPIYVEPRLNEHRSFSWGEGITGIDNLHGVDTSNFVYKLVLGFGLRLPRHSADQIAEGMKINKIYVDRSKDTESHYQTLVEHCTLGRMAAFANTGHLVCIGSVSMAQLSYLDKDAGTAALNNGIKEGDLIPLVATSPVGFSWHKEVDGKTVPSWTITPKAAVFPIFKKGPYSSWVSRKNYDLTIFSFFENSPKLETRTEL</sequence>
<dbReference type="EMBL" id="CP013251">
    <property type="protein sequence ID" value="AMO58518.1"/>
    <property type="molecule type" value="Genomic_DNA"/>
</dbReference>
<keyword evidence="1" id="KW-0732">Signal</keyword>
<feature type="chain" id="PRO_5007493085" evidence="1">
    <location>
        <begin position="22"/>
        <end position="534"/>
    </location>
</feature>
<evidence type="ECO:0000256" key="1">
    <source>
        <dbReference type="SAM" id="SignalP"/>
    </source>
</evidence>
<name>A0A142BIE2_9GAMM</name>
<dbReference type="Proteomes" id="UP000071065">
    <property type="component" value="Chromosome"/>
</dbReference>
<proteinExistence type="predicted"/>
<dbReference type="KEGG" id="emp:EZMO1_4611"/>
<gene>
    <name evidence="2" type="ORF">EZMO1_4611</name>
</gene>
<dbReference type="RefSeq" id="WP_145912715.1">
    <property type="nucleotide sequence ID" value="NZ_CP013251.1"/>
</dbReference>
<organism evidence="2 3">
    <name type="scientific">Endozoicomonas montiporae CL-33</name>
    <dbReference type="NCBI Taxonomy" id="570277"/>
    <lineage>
        <taxon>Bacteria</taxon>
        <taxon>Pseudomonadati</taxon>
        <taxon>Pseudomonadota</taxon>
        <taxon>Gammaproteobacteria</taxon>
        <taxon>Oceanospirillales</taxon>
        <taxon>Endozoicomonadaceae</taxon>
        <taxon>Endozoicomonas</taxon>
    </lineage>
</organism>
<feature type="signal peptide" evidence="1">
    <location>
        <begin position="1"/>
        <end position="21"/>
    </location>
</feature>
<dbReference type="OrthoDB" id="6192825at2"/>
<reference evidence="2 3" key="1">
    <citation type="journal article" date="2016" name="Front. Microbiol.">
        <title>Genomic Insight into the Host-Endosymbiont Relationship of Endozoicomonas montiporae CL-33(T) with its Coral Host.</title>
        <authorList>
            <person name="Ding J.-Y."/>
            <person name="Shiu J.-H."/>
            <person name="Chen W.-M."/>
            <person name="Chiang Y.-R."/>
            <person name="Tang S.-L."/>
        </authorList>
    </citation>
    <scope>NUCLEOTIDE SEQUENCE [LARGE SCALE GENOMIC DNA]</scope>
    <source>
        <strain evidence="2 3">CL-33</strain>
    </source>
</reference>
<evidence type="ECO:0000313" key="2">
    <source>
        <dbReference type="EMBL" id="AMO58518.1"/>
    </source>
</evidence>
<accession>A0A142BIE2</accession>
<dbReference type="STRING" id="570277.EZMO1_4611"/>
<dbReference type="AlphaFoldDB" id="A0A142BIE2"/>
<dbReference type="PATRIC" id="fig|570277.3.peg.4937"/>
<evidence type="ECO:0000313" key="3">
    <source>
        <dbReference type="Proteomes" id="UP000071065"/>
    </source>
</evidence>